<comment type="caution">
    <text evidence="2">The sequence shown here is derived from an EMBL/GenBank/DDBJ whole genome shotgun (WGS) entry which is preliminary data.</text>
</comment>
<dbReference type="Gene3D" id="3.90.1570.10">
    <property type="entry name" value="tt1808, chain A"/>
    <property type="match status" value="1"/>
</dbReference>
<dbReference type="SUPFAM" id="SSF52980">
    <property type="entry name" value="Restriction endonuclease-like"/>
    <property type="match status" value="1"/>
</dbReference>
<dbReference type="CDD" id="cd06260">
    <property type="entry name" value="DUF820-like"/>
    <property type="match status" value="1"/>
</dbReference>
<keyword evidence="3" id="KW-1185">Reference proteome</keyword>
<evidence type="ECO:0000313" key="3">
    <source>
        <dbReference type="Proteomes" id="UP001596496"/>
    </source>
</evidence>
<dbReference type="PANTHER" id="PTHR35400">
    <property type="entry name" value="SLR1083 PROTEIN"/>
    <property type="match status" value="1"/>
</dbReference>
<dbReference type="InterPro" id="IPR011335">
    <property type="entry name" value="Restrct_endonuc-II-like"/>
</dbReference>
<keyword evidence="2" id="KW-0255">Endonuclease</keyword>
<dbReference type="EMBL" id="JBHTCG010000007">
    <property type="protein sequence ID" value="MFC7383180.1"/>
    <property type="molecule type" value="Genomic_DNA"/>
</dbReference>
<proteinExistence type="predicted"/>
<gene>
    <name evidence="2" type="ORF">ACFQSB_13245</name>
</gene>
<sequence>MSALPLAEGWPGPSAERAHLVMLPDHPGPYTVDDWLALPQTEERIELIDGSFVVSPAPAADHALCAQRLVRALLDAAPHDVEVVESPNVQVGKEGFIPDVVVARAEPIVAGAVVLDCDDVLMVVEIVSPGNRKRDYVVKPPSYAEAGVPVFLRVELHAEGPMPLVEAFAERGGEYEPLATARAGQILVLTDPFEVRLDPAELTGPRRPRQR</sequence>
<accession>A0ABW2P4F5</accession>
<organism evidence="2 3">
    <name type="scientific">Sphaerisporangium rhizosphaerae</name>
    <dbReference type="NCBI Taxonomy" id="2269375"/>
    <lineage>
        <taxon>Bacteria</taxon>
        <taxon>Bacillati</taxon>
        <taxon>Actinomycetota</taxon>
        <taxon>Actinomycetes</taxon>
        <taxon>Streptosporangiales</taxon>
        <taxon>Streptosporangiaceae</taxon>
        <taxon>Sphaerisporangium</taxon>
    </lineage>
</organism>
<protein>
    <submittedName>
        <fullName evidence="2">Uma2 family endonuclease</fullName>
    </submittedName>
</protein>
<evidence type="ECO:0000259" key="1">
    <source>
        <dbReference type="Pfam" id="PF05685"/>
    </source>
</evidence>
<dbReference type="Pfam" id="PF05685">
    <property type="entry name" value="Uma2"/>
    <property type="match status" value="1"/>
</dbReference>
<dbReference type="InterPro" id="IPR012296">
    <property type="entry name" value="Nuclease_put_TT1808"/>
</dbReference>
<keyword evidence="2" id="KW-0378">Hydrolase</keyword>
<dbReference type="Proteomes" id="UP001596496">
    <property type="component" value="Unassembled WGS sequence"/>
</dbReference>
<reference evidence="3" key="1">
    <citation type="journal article" date="2019" name="Int. J. Syst. Evol. Microbiol.">
        <title>The Global Catalogue of Microorganisms (GCM) 10K type strain sequencing project: providing services to taxonomists for standard genome sequencing and annotation.</title>
        <authorList>
            <consortium name="The Broad Institute Genomics Platform"/>
            <consortium name="The Broad Institute Genome Sequencing Center for Infectious Disease"/>
            <person name="Wu L."/>
            <person name="Ma J."/>
        </authorList>
    </citation>
    <scope>NUCLEOTIDE SEQUENCE [LARGE SCALE GENOMIC DNA]</scope>
    <source>
        <strain evidence="3">CECT 7649</strain>
    </source>
</reference>
<dbReference type="PANTHER" id="PTHR35400:SF3">
    <property type="entry name" value="SLL1072 PROTEIN"/>
    <property type="match status" value="1"/>
</dbReference>
<keyword evidence="2" id="KW-0540">Nuclease</keyword>
<evidence type="ECO:0000313" key="2">
    <source>
        <dbReference type="EMBL" id="MFC7383180.1"/>
    </source>
</evidence>
<dbReference type="GO" id="GO:0004519">
    <property type="term" value="F:endonuclease activity"/>
    <property type="evidence" value="ECO:0007669"/>
    <property type="project" value="UniProtKB-KW"/>
</dbReference>
<feature type="domain" description="Putative restriction endonuclease" evidence="1">
    <location>
        <begin position="33"/>
        <end position="195"/>
    </location>
</feature>
<dbReference type="RefSeq" id="WP_380826610.1">
    <property type="nucleotide sequence ID" value="NZ_JBHTCG010000007.1"/>
</dbReference>
<dbReference type="InterPro" id="IPR008538">
    <property type="entry name" value="Uma2"/>
</dbReference>
<name>A0ABW2P4F5_9ACTN</name>